<dbReference type="InterPro" id="IPR004919">
    <property type="entry name" value="GmrSD_N"/>
</dbReference>
<dbReference type="KEGG" id="trb:HB776_03385"/>
<accession>A0A7G6TUF8</accession>
<proteinExistence type="predicted"/>
<dbReference type="AlphaFoldDB" id="A0A7G6TUF8"/>
<evidence type="ECO:0000313" key="3">
    <source>
        <dbReference type="Proteomes" id="UP000515291"/>
    </source>
</evidence>
<gene>
    <name evidence="2" type="ORF">HB776_03385</name>
</gene>
<sequence>MTTARRSAPTEVFDIKNQSLKTILDDIHRGRIRLPLFHRDWCWPSDHIRSLLESLAEGHPIGSPTFVPATSRDHRAFDGAAPVADPSTSPLNLVLDGQQRLTAAYQACYGAAPVRIRSGESPEYRFYFYNMRKAVLSGIPVKESIFSIATRPDGTPLYGGGINYTDPFVQYERGIFPTNLVFDFDAYERAYSKFWDGKAPGPMRSEALQAVRNFRSVIVTSFEFYKIPVQMLRRPMQPAALCRVYETLNSFDVACATPI</sequence>
<organism evidence="2 3">
    <name type="scientific">Tardiphaga robiniae</name>
    <dbReference type="NCBI Taxonomy" id="943830"/>
    <lineage>
        <taxon>Bacteria</taxon>
        <taxon>Pseudomonadati</taxon>
        <taxon>Pseudomonadota</taxon>
        <taxon>Alphaproteobacteria</taxon>
        <taxon>Hyphomicrobiales</taxon>
        <taxon>Nitrobacteraceae</taxon>
        <taxon>Tardiphaga</taxon>
    </lineage>
</organism>
<protein>
    <submittedName>
        <fullName evidence="2">DUF262 domain-containing protein</fullName>
    </submittedName>
</protein>
<dbReference type="EMBL" id="CP050292">
    <property type="protein sequence ID" value="QND70390.1"/>
    <property type="molecule type" value="Genomic_DNA"/>
</dbReference>
<name>A0A7G6TUF8_9BRAD</name>
<dbReference type="Proteomes" id="UP000515291">
    <property type="component" value="Chromosome"/>
</dbReference>
<evidence type="ECO:0000313" key="2">
    <source>
        <dbReference type="EMBL" id="QND70390.1"/>
    </source>
</evidence>
<evidence type="ECO:0000259" key="1">
    <source>
        <dbReference type="Pfam" id="PF03235"/>
    </source>
</evidence>
<dbReference type="RefSeq" id="WP_184515090.1">
    <property type="nucleotide sequence ID" value="NZ_CP050292.1"/>
</dbReference>
<reference evidence="3" key="1">
    <citation type="journal article" date="2020" name="Mol. Plant Microbe">
        <title>Rhizobial microsymbionts of the narrowly endemic Oxytropis species growing in Kamchatka are characterized by significant genetic diversity and possess a set of genes that are associated with T3SS and T6SS secretion systems and can affect the development of symbiosis.</title>
        <authorList>
            <person name="Safronova V."/>
            <person name="Guro P."/>
            <person name="Sazanova A."/>
            <person name="Kuznetsova I."/>
            <person name="Belimov A."/>
            <person name="Yakubov V."/>
            <person name="Chirak E."/>
            <person name="Afonin A."/>
            <person name="Gogolev Y."/>
            <person name="Andronov E."/>
            <person name="Tikhonovich I."/>
        </authorList>
    </citation>
    <scope>NUCLEOTIDE SEQUENCE [LARGE SCALE GENOMIC DNA]</scope>
    <source>
        <strain evidence="3">581</strain>
    </source>
</reference>
<dbReference type="Pfam" id="PF03235">
    <property type="entry name" value="GmrSD_N"/>
    <property type="match status" value="1"/>
</dbReference>
<feature type="domain" description="GmrSD restriction endonucleases N-terminal" evidence="1">
    <location>
        <begin position="20"/>
        <end position="250"/>
    </location>
</feature>